<evidence type="ECO:0008006" key="3">
    <source>
        <dbReference type="Google" id="ProtNLM"/>
    </source>
</evidence>
<name>A0A1I3UJ10_9LACT</name>
<dbReference type="Pfam" id="PF08282">
    <property type="entry name" value="Hydrolase_3"/>
    <property type="match status" value="1"/>
</dbReference>
<dbReference type="PROSITE" id="PS01228">
    <property type="entry name" value="COF_1"/>
    <property type="match status" value="1"/>
</dbReference>
<sequence length="270" mass="30003">MGIKLIALDLDGTLLNKEKEVSEENRQAIQRAKDAGVKVVLCTGRPLKAILHILEACNLLEDGDLGITYNGGLIQWTRTGESLSQITMSKEEVLEIYELSKTLDVPCNFIDLNTVYEPGYPNGKNSLYPTIMNLLPFKPINTASLPDSTAMNKLIFCWHEFELDEAIRKIPAEYYDRYTIMKSRPNLLEILPKAVDKGKGLALLAKELALDVSEIMAIGDQENDLAMIQYAGIGVAMENATDEVKKHADLITKSNVDHGVAYAIDQYVLN</sequence>
<protein>
    <recommendedName>
        <fullName evidence="3">Haloacid dehalogenase-like hydrolase</fullName>
    </recommendedName>
</protein>
<keyword evidence="2" id="KW-1185">Reference proteome</keyword>
<dbReference type="SUPFAM" id="SSF56784">
    <property type="entry name" value="HAD-like"/>
    <property type="match status" value="1"/>
</dbReference>
<dbReference type="SFLD" id="SFLDS00003">
    <property type="entry name" value="Haloacid_Dehalogenase"/>
    <property type="match status" value="1"/>
</dbReference>
<dbReference type="PROSITE" id="PS01229">
    <property type="entry name" value="COF_2"/>
    <property type="match status" value="1"/>
</dbReference>
<accession>A0A1I3UJ10</accession>
<dbReference type="NCBIfam" id="TIGR01484">
    <property type="entry name" value="HAD-SF-IIB"/>
    <property type="match status" value="1"/>
</dbReference>
<evidence type="ECO:0000313" key="1">
    <source>
        <dbReference type="EMBL" id="SFJ82703.1"/>
    </source>
</evidence>
<gene>
    <name evidence="1" type="ORF">SAMN04488569_10014</name>
</gene>
<dbReference type="NCBIfam" id="TIGR00099">
    <property type="entry name" value="Cof-subfamily"/>
    <property type="match status" value="1"/>
</dbReference>
<dbReference type="InterPro" id="IPR036412">
    <property type="entry name" value="HAD-like_sf"/>
</dbReference>
<dbReference type="SFLD" id="SFLDG01144">
    <property type="entry name" value="C2.B.4:_PGP_Like"/>
    <property type="match status" value="1"/>
</dbReference>
<dbReference type="InterPro" id="IPR000150">
    <property type="entry name" value="Cof"/>
</dbReference>
<dbReference type="SFLD" id="SFLDG01140">
    <property type="entry name" value="C2.B:_Phosphomannomutase_and_P"/>
    <property type="match status" value="1"/>
</dbReference>
<dbReference type="InterPro" id="IPR006379">
    <property type="entry name" value="HAD-SF_hydro_IIB"/>
</dbReference>
<dbReference type="Proteomes" id="UP000199589">
    <property type="component" value="Unassembled WGS sequence"/>
</dbReference>
<dbReference type="PANTHER" id="PTHR10000:SF8">
    <property type="entry name" value="HAD SUPERFAMILY HYDROLASE-LIKE, TYPE 3"/>
    <property type="match status" value="1"/>
</dbReference>
<dbReference type="STRING" id="258723.GCA_900169305_00444"/>
<dbReference type="EMBL" id="FOSJ01000001">
    <property type="protein sequence ID" value="SFJ82703.1"/>
    <property type="molecule type" value="Genomic_DNA"/>
</dbReference>
<dbReference type="RefSeq" id="WP_245750906.1">
    <property type="nucleotide sequence ID" value="NZ_FOSJ01000001.1"/>
</dbReference>
<dbReference type="GO" id="GO:0016791">
    <property type="term" value="F:phosphatase activity"/>
    <property type="evidence" value="ECO:0007669"/>
    <property type="project" value="UniProtKB-ARBA"/>
</dbReference>
<dbReference type="GO" id="GO:0005829">
    <property type="term" value="C:cytosol"/>
    <property type="evidence" value="ECO:0007669"/>
    <property type="project" value="TreeGrafter"/>
</dbReference>
<proteinExistence type="predicted"/>
<dbReference type="GO" id="GO:0000287">
    <property type="term" value="F:magnesium ion binding"/>
    <property type="evidence" value="ECO:0007669"/>
    <property type="project" value="TreeGrafter"/>
</dbReference>
<dbReference type="Gene3D" id="3.30.1240.10">
    <property type="match status" value="1"/>
</dbReference>
<dbReference type="PANTHER" id="PTHR10000">
    <property type="entry name" value="PHOSPHOSERINE PHOSPHATASE"/>
    <property type="match status" value="1"/>
</dbReference>
<dbReference type="Gene3D" id="3.40.50.1000">
    <property type="entry name" value="HAD superfamily/HAD-like"/>
    <property type="match status" value="1"/>
</dbReference>
<evidence type="ECO:0000313" key="2">
    <source>
        <dbReference type="Proteomes" id="UP000199589"/>
    </source>
</evidence>
<reference evidence="2" key="1">
    <citation type="submission" date="2016-10" db="EMBL/GenBank/DDBJ databases">
        <authorList>
            <person name="Varghese N."/>
            <person name="Submissions S."/>
        </authorList>
    </citation>
    <scope>NUCLEOTIDE SEQUENCE [LARGE SCALE GENOMIC DNA]</scope>
    <source>
        <strain evidence="2">DSM 16108</strain>
    </source>
</reference>
<organism evidence="1 2">
    <name type="scientific">Marinilactibacillus piezotolerans</name>
    <dbReference type="NCBI Taxonomy" id="258723"/>
    <lineage>
        <taxon>Bacteria</taxon>
        <taxon>Bacillati</taxon>
        <taxon>Bacillota</taxon>
        <taxon>Bacilli</taxon>
        <taxon>Lactobacillales</taxon>
        <taxon>Carnobacteriaceae</taxon>
        <taxon>Marinilactibacillus</taxon>
    </lineage>
</organism>
<dbReference type="AlphaFoldDB" id="A0A1I3UJ10"/>
<dbReference type="CDD" id="cd07516">
    <property type="entry name" value="HAD_Pase"/>
    <property type="match status" value="1"/>
</dbReference>
<dbReference type="InterPro" id="IPR023214">
    <property type="entry name" value="HAD_sf"/>
</dbReference>